<dbReference type="PANTHER" id="PTHR46211:SF14">
    <property type="entry name" value="GLYCEROPHOSPHODIESTER PHOSPHODIESTERASE"/>
    <property type="match status" value="1"/>
</dbReference>
<evidence type="ECO:0000313" key="3">
    <source>
        <dbReference type="EMBL" id="QEC64597.1"/>
    </source>
</evidence>
<dbReference type="OrthoDB" id="384721at2"/>
<dbReference type="GO" id="GO:0006629">
    <property type="term" value="P:lipid metabolic process"/>
    <property type="evidence" value="ECO:0007669"/>
    <property type="project" value="InterPro"/>
</dbReference>
<dbReference type="EMBL" id="CP042436">
    <property type="protein sequence ID" value="QEC64597.1"/>
    <property type="molecule type" value="Genomic_DNA"/>
</dbReference>
<evidence type="ECO:0000259" key="2">
    <source>
        <dbReference type="PROSITE" id="PS51704"/>
    </source>
</evidence>
<feature type="domain" description="GP-PDE" evidence="2">
    <location>
        <begin position="31"/>
        <end position="265"/>
    </location>
</feature>
<dbReference type="Pfam" id="PF03009">
    <property type="entry name" value="GDPD"/>
    <property type="match status" value="1"/>
</dbReference>
<dbReference type="CDD" id="cd08566">
    <property type="entry name" value="GDPD_AtGDE_like"/>
    <property type="match status" value="1"/>
</dbReference>
<reference evidence="3 4" key="1">
    <citation type="journal article" date="2017" name="Curr. Microbiol.">
        <title>Mucilaginibacter ginsenosidivorans sp. nov., Isolated from Soil of Ginseng Field.</title>
        <authorList>
            <person name="Kim M.M."/>
            <person name="Siddiqi M.Z."/>
            <person name="Im W.T."/>
        </authorList>
    </citation>
    <scope>NUCLEOTIDE SEQUENCE [LARGE SCALE GENOMIC DNA]</scope>
    <source>
        <strain evidence="3 4">Gsoil 3017</strain>
    </source>
</reference>
<feature type="chain" id="PRO_5023139700" evidence="1">
    <location>
        <begin position="20"/>
        <end position="271"/>
    </location>
</feature>
<dbReference type="AlphaFoldDB" id="A0A5B8UZF4"/>
<dbReference type="Gene3D" id="3.20.20.190">
    <property type="entry name" value="Phosphatidylinositol (PI) phosphodiesterase"/>
    <property type="match status" value="1"/>
</dbReference>
<protein>
    <submittedName>
        <fullName evidence="3">Glycerophosphodiester phosphodiesterase family protein</fullName>
    </submittedName>
</protein>
<dbReference type="PANTHER" id="PTHR46211">
    <property type="entry name" value="GLYCEROPHOSPHORYL DIESTER PHOSPHODIESTERASE"/>
    <property type="match status" value="1"/>
</dbReference>
<organism evidence="3 4">
    <name type="scientific">Mucilaginibacter ginsenosidivorans</name>
    <dbReference type="NCBI Taxonomy" id="398053"/>
    <lineage>
        <taxon>Bacteria</taxon>
        <taxon>Pseudomonadati</taxon>
        <taxon>Bacteroidota</taxon>
        <taxon>Sphingobacteriia</taxon>
        <taxon>Sphingobacteriales</taxon>
        <taxon>Sphingobacteriaceae</taxon>
        <taxon>Mucilaginibacter</taxon>
    </lineage>
</organism>
<evidence type="ECO:0000256" key="1">
    <source>
        <dbReference type="SAM" id="SignalP"/>
    </source>
</evidence>
<gene>
    <name evidence="3" type="ORF">FRZ54_19155</name>
</gene>
<dbReference type="KEGG" id="mgin:FRZ54_19155"/>
<feature type="signal peptide" evidence="1">
    <location>
        <begin position="1"/>
        <end position="19"/>
    </location>
</feature>
<dbReference type="InterPro" id="IPR017946">
    <property type="entry name" value="PLC-like_Pdiesterase_TIM-brl"/>
</dbReference>
<dbReference type="Proteomes" id="UP000321479">
    <property type="component" value="Chromosome"/>
</dbReference>
<proteinExistence type="predicted"/>
<dbReference type="GO" id="GO:0008081">
    <property type="term" value="F:phosphoric diester hydrolase activity"/>
    <property type="evidence" value="ECO:0007669"/>
    <property type="project" value="InterPro"/>
</dbReference>
<dbReference type="PROSITE" id="PS51704">
    <property type="entry name" value="GP_PDE"/>
    <property type="match status" value="1"/>
</dbReference>
<dbReference type="RefSeq" id="WP_147033431.1">
    <property type="nucleotide sequence ID" value="NZ_CP042436.1"/>
</dbReference>
<evidence type="ECO:0000313" key="4">
    <source>
        <dbReference type="Proteomes" id="UP000321479"/>
    </source>
</evidence>
<accession>A0A5B8UZF4</accession>
<dbReference type="SUPFAM" id="SSF51695">
    <property type="entry name" value="PLC-like phosphodiesterases"/>
    <property type="match status" value="1"/>
</dbReference>
<dbReference type="InterPro" id="IPR030395">
    <property type="entry name" value="GP_PDE_dom"/>
</dbReference>
<keyword evidence="4" id="KW-1185">Reference proteome</keyword>
<keyword evidence="1" id="KW-0732">Signal</keyword>
<name>A0A5B8UZF4_9SPHI</name>
<sequence>MKKLVLILLVYAALEPAYAQPNPPPPARHSFIVISHRGDHVKCPENTLAGYAEAIKNEADYIEIDLRTTKDGELVSMHDGTVNRMTEGKGNVKDLTLAEMEQLHVKSKDSLDKDIYRVPTFKQILGLCKDKIYIYIDYKNADAAVTYAMLKEYGMEKQVLVYINNPQQFVDWRKIAPGMPLMVSMPGNVKDEAGMKAFIDKVKPDILDGGWKEYTPAMVASARAMGLTVWPDIQSANESQNWDEALAKGFNGLQTDHPADLVRFLKSKGLR</sequence>